<sequence length="269" mass="28721">MPRNRLLNPWYIISDDPGRLQPPSSSCNLTAFITHTTTLLARTAQRGNAQPPPLVQLRSKLNPKLQIAVAEQIPCTDRHRLLLNVSDRALLAESVEACHELGLGGVHLAGHVAAALAADATTDGRRLLQLLTGCGKEDGGVGDEQVKEEENDADSTSHRRLVFGVSCHGSEDLVQASNDLQATFAVLSPVLPSTSCPSDQTLGWDGFENHIRTALAMQAGRELVPVYALGGVGPSDLPRAVAAGGHGIAGIKCFWHDMNFASGDRLIYK</sequence>
<reference evidence="2" key="1">
    <citation type="submission" date="2020-05" db="EMBL/GenBank/DDBJ databases">
        <title>Phylogenomic resolution of chytrid fungi.</title>
        <authorList>
            <person name="Stajich J.E."/>
            <person name="Amses K."/>
            <person name="Simmons R."/>
            <person name="Seto K."/>
            <person name="Myers J."/>
            <person name="Bonds A."/>
            <person name="Quandt C.A."/>
            <person name="Barry K."/>
            <person name="Liu P."/>
            <person name="Grigoriev I."/>
            <person name="Longcore J.E."/>
            <person name="James T.Y."/>
        </authorList>
    </citation>
    <scope>NUCLEOTIDE SEQUENCE</scope>
    <source>
        <strain evidence="2">JEL0379</strain>
    </source>
</reference>
<dbReference type="Proteomes" id="UP001212152">
    <property type="component" value="Unassembled WGS sequence"/>
</dbReference>
<evidence type="ECO:0000259" key="1">
    <source>
        <dbReference type="Pfam" id="PF02581"/>
    </source>
</evidence>
<keyword evidence="3" id="KW-1185">Reference proteome</keyword>
<dbReference type="SUPFAM" id="SSF51391">
    <property type="entry name" value="Thiamin phosphate synthase"/>
    <property type="match status" value="1"/>
</dbReference>
<feature type="domain" description="Thiamine phosphate synthase/TenI" evidence="1">
    <location>
        <begin position="152"/>
        <end position="252"/>
    </location>
</feature>
<proteinExistence type="predicted"/>
<dbReference type="InterPro" id="IPR022998">
    <property type="entry name" value="ThiamineP_synth_TenI"/>
</dbReference>
<gene>
    <name evidence="2" type="ORF">HDU87_008322</name>
</gene>
<dbReference type="CDD" id="cd00564">
    <property type="entry name" value="TMP_TenI"/>
    <property type="match status" value="1"/>
</dbReference>
<organism evidence="2 3">
    <name type="scientific">Geranomyces variabilis</name>
    <dbReference type="NCBI Taxonomy" id="109894"/>
    <lineage>
        <taxon>Eukaryota</taxon>
        <taxon>Fungi</taxon>
        <taxon>Fungi incertae sedis</taxon>
        <taxon>Chytridiomycota</taxon>
        <taxon>Chytridiomycota incertae sedis</taxon>
        <taxon>Chytridiomycetes</taxon>
        <taxon>Spizellomycetales</taxon>
        <taxon>Powellomycetaceae</taxon>
        <taxon>Geranomyces</taxon>
    </lineage>
</organism>
<comment type="caution">
    <text evidence="2">The sequence shown here is derived from an EMBL/GenBank/DDBJ whole genome shotgun (WGS) entry which is preliminary data.</text>
</comment>
<dbReference type="EMBL" id="JADGJQ010000085">
    <property type="protein sequence ID" value="KAJ3171780.1"/>
    <property type="molecule type" value="Genomic_DNA"/>
</dbReference>
<accession>A0AAD5XPB3</accession>
<dbReference type="InterPro" id="IPR036206">
    <property type="entry name" value="ThiamineP_synth_sf"/>
</dbReference>
<evidence type="ECO:0000313" key="2">
    <source>
        <dbReference type="EMBL" id="KAJ3171780.1"/>
    </source>
</evidence>
<dbReference type="AlphaFoldDB" id="A0AAD5XPB3"/>
<dbReference type="GO" id="GO:0009228">
    <property type="term" value="P:thiamine biosynthetic process"/>
    <property type="evidence" value="ECO:0007669"/>
    <property type="project" value="UniProtKB-KW"/>
</dbReference>
<protein>
    <recommendedName>
        <fullName evidence="1">Thiamine phosphate synthase/TenI domain-containing protein</fullName>
    </recommendedName>
</protein>
<dbReference type="InterPro" id="IPR013785">
    <property type="entry name" value="Aldolase_TIM"/>
</dbReference>
<evidence type="ECO:0000313" key="3">
    <source>
        <dbReference type="Proteomes" id="UP001212152"/>
    </source>
</evidence>
<dbReference type="Gene3D" id="3.20.20.70">
    <property type="entry name" value="Aldolase class I"/>
    <property type="match status" value="1"/>
</dbReference>
<name>A0AAD5XPB3_9FUNG</name>
<dbReference type="Pfam" id="PF02581">
    <property type="entry name" value="TMP-TENI"/>
    <property type="match status" value="1"/>
</dbReference>